<dbReference type="InterPro" id="IPR009327">
    <property type="entry name" value="Cupin_DUF985"/>
</dbReference>
<name>A0A917DKX4_9SPHN</name>
<dbReference type="OrthoDB" id="9798288at2"/>
<dbReference type="Gene3D" id="2.60.120.10">
    <property type="entry name" value="Jelly Rolls"/>
    <property type="match status" value="1"/>
</dbReference>
<feature type="domain" description="DUF985" evidence="1">
    <location>
        <begin position="6"/>
        <end position="136"/>
    </location>
</feature>
<dbReference type="EMBL" id="BMIO01000006">
    <property type="protein sequence ID" value="GGD45851.1"/>
    <property type="molecule type" value="Genomic_DNA"/>
</dbReference>
<keyword evidence="3" id="KW-1185">Reference proteome</keyword>
<dbReference type="AlphaFoldDB" id="A0A917DKX4"/>
<gene>
    <name evidence="2" type="ORF">GCM10010989_20050</name>
</gene>
<proteinExistence type="predicted"/>
<dbReference type="Proteomes" id="UP000598997">
    <property type="component" value="Unassembled WGS sequence"/>
</dbReference>
<sequence>MGTADDVIRLLELQPHPEGGWYRETWREPSPVGGRALATGIHFLLKADERSHWHRVDASELWVYSAGGPLRLQGAEGAQGEIVLPDRTLGPDLASGHVMQHLHLPRAWQSAEPLGDWTLVTCVVTPGFEFAGFELAPAGWVPIALR</sequence>
<dbReference type="PANTHER" id="PTHR33387">
    <property type="entry name" value="RMLC-LIKE JELLY ROLL FOLD PROTEIN"/>
    <property type="match status" value="1"/>
</dbReference>
<protein>
    <submittedName>
        <fullName evidence="2">Cupin</fullName>
    </submittedName>
</protein>
<accession>A0A917DKX4</accession>
<dbReference type="SUPFAM" id="SSF51182">
    <property type="entry name" value="RmlC-like cupins"/>
    <property type="match status" value="1"/>
</dbReference>
<reference evidence="2 3" key="1">
    <citation type="journal article" date="2014" name="Int. J. Syst. Evol. Microbiol.">
        <title>Complete genome sequence of Corynebacterium casei LMG S-19264T (=DSM 44701T), isolated from a smear-ripened cheese.</title>
        <authorList>
            <consortium name="US DOE Joint Genome Institute (JGI-PGF)"/>
            <person name="Walter F."/>
            <person name="Albersmeier A."/>
            <person name="Kalinowski J."/>
            <person name="Ruckert C."/>
        </authorList>
    </citation>
    <scope>NUCLEOTIDE SEQUENCE [LARGE SCALE GENOMIC DNA]</scope>
    <source>
        <strain evidence="2 3">CGMCC 1.15358</strain>
    </source>
</reference>
<dbReference type="InterPro" id="IPR011051">
    <property type="entry name" value="RmlC_Cupin_sf"/>
</dbReference>
<dbReference type="InterPro" id="IPR014710">
    <property type="entry name" value="RmlC-like_jellyroll"/>
</dbReference>
<comment type="caution">
    <text evidence="2">The sequence shown here is derived from an EMBL/GenBank/DDBJ whole genome shotgun (WGS) entry which is preliminary data.</text>
</comment>
<evidence type="ECO:0000313" key="2">
    <source>
        <dbReference type="EMBL" id="GGD45851.1"/>
    </source>
</evidence>
<dbReference type="RefSeq" id="WP_066762084.1">
    <property type="nucleotide sequence ID" value="NZ_BMIO01000006.1"/>
</dbReference>
<organism evidence="2 3">
    <name type="scientific">Croceicoccus pelagius</name>
    <dbReference type="NCBI Taxonomy" id="1703341"/>
    <lineage>
        <taxon>Bacteria</taxon>
        <taxon>Pseudomonadati</taxon>
        <taxon>Pseudomonadota</taxon>
        <taxon>Alphaproteobacteria</taxon>
        <taxon>Sphingomonadales</taxon>
        <taxon>Erythrobacteraceae</taxon>
        <taxon>Croceicoccus</taxon>
    </lineage>
</organism>
<evidence type="ECO:0000259" key="1">
    <source>
        <dbReference type="Pfam" id="PF06172"/>
    </source>
</evidence>
<dbReference type="Pfam" id="PF06172">
    <property type="entry name" value="Cupin_5"/>
    <property type="match status" value="1"/>
</dbReference>
<evidence type="ECO:0000313" key="3">
    <source>
        <dbReference type="Proteomes" id="UP000598997"/>
    </source>
</evidence>
<dbReference type="InterPro" id="IPR039935">
    <property type="entry name" value="YML079W-like"/>
</dbReference>
<dbReference type="CDD" id="cd06121">
    <property type="entry name" value="cupin_YML079wp"/>
    <property type="match status" value="1"/>
</dbReference>
<dbReference type="PANTHER" id="PTHR33387:SF3">
    <property type="entry name" value="DUF985 DOMAIN-CONTAINING PROTEIN"/>
    <property type="match status" value="1"/>
</dbReference>